<proteinExistence type="predicted"/>
<gene>
    <name evidence="1" type="ORF">LCGC14_1168150</name>
</gene>
<comment type="caution">
    <text evidence="1">The sequence shown here is derived from an EMBL/GenBank/DDBJ whole genome shotgun (WGS) entry which is preliminary data.</text>
</comment>
<sequence>DSPNQYIGSKDGDVYDGSSRLESYDFSDLKLQDSTYLEGLINLHKKDMALGTNDYYSYELPDFTLEQEFKPLTVHVYMNEADVIPDVDFQTINSLTRVHTTSELEPTPKSVLADDYPYYAYIQFINPSGHLVDEFSTRIIRNYNNDSGYFTLDSDTMIKIFDASGPGITSMKIQIEGSEYYKKSNIVSVPIEIKPPNWLKFGEKSTKIDLIDPFITSYGQAFDNNGDTFMPFESNYPHLMGTIWIEPDFMGPVDEEEQSIQDYIEINLMAEVVDEFGDVNSFPLRESVMLRPGNREGIMKFDIGLGPEDAFLMGLASKINLSFDISYNAYDIFEDNRDVAIYLLDLRLEENPSSSTPNTIWSIYGNQFDTTNLGFTITKRDVTIDDTKTGTLSLGGTQDGEDYGIEVELSYDPDISTYSIANDSELYTLLALDEITPWKILNETGDTVADWTQPYSSSNNLKEQSIIEFGNNPNIDDYTTFKIIYKFDFNFGLKNYAQITLGRGNGLNLSWIEFDLPSGFLPRSEDSYSPMFVRYNQTIIGDGTNTYILDYGIQSAGTAPWNESLFIIYNSSRPIASKDIYNNKPRITFIEDIDPDNQVRVVYGVRSQYELGYGFQKVGKSYSDSVRLIYNNDNAEPIISGSPLGTYDAQDPALYIGLDNSSSETLLELYNIPLLFAPEVNFTFVLDPIVMDQISNFGGTNINTLTIDLYYIVSGGYGSYYTDSIEIPLDYFEMEPDLESNNYFIHYSKDLQGIYETFGAGSMDIYISISQTGESLNYIPYIILEQFDYMCDDHLVEMYSRMPINSDGDLDVDAVISTPHWISIFTRPFVQDQYGPTPFNLIDGSEVTVALQDLPYSSLVSLEGVNHDYTLNYLGTRETLPIDSDNFFMIPNLAIFTDAYDTEEVIYQDGFVNLYYGSGTNVRGEHQYNKRFDMVYESTAYDDYESEIDTEGQPTSWQDLFNITDQFLTTDKIDVSGTVLYHQLFNLDSDALDYDELSSILGNITGAFFAVQIPDEISIAQIRAAGAPYEYDLSVQGFPIGDYIDGAYRKVPVSGITRDFDPRLDSELMDFTEDYSLEFADNGSKYIVFYIPISTAQIYAQNSLMMVDYWAYHTFTEGFDYEIVEDPLNPYESKIDWDFKIIPPDLYTMHPDFSIGTSFSVSFSALDWSEAKGEYIKDGSDEFIFRPEMQTNISQYYNGLDTDTAAFSILNTIPDDQFDDPDIFKYIYVDIWYNEEEATIETYRLEDPITNGYIIPDVDSNFSFTIDFAKIRNDVGADPDYINYQLIQETYISIELHYISEQYKYPLTHTPFNYDYYDREATPHLPYNITLKIEGKPPIYSYDTSEFDEYILKIEDNYIYFNEIAFAEQGYIANKSQITVSYKFKLQPGLIDQEHIFMVIYPWTNIFETIDSDLLGFDSPPIARISGSSIISPFEYSLSINDTYSLYLSYRLNQRKYYIQELEIDYNTVIRELTYLSEDEANYITEADEPSFKVFYYDYNDEIAYLDDSHYTIDVSTHKIIIHNDGNIIATPNEFSQFYVSFLTKAYDKTFNEHTFTFVPWSLDKSVIDTLNVKYWDVLGKSDRLDNRLDILPNFNSYYYLDDEETTIDEAVSRATELVAYLQPDTILSYNLAEDVLDYDQRYDQQLLTDIRAGDYLSLHMNVLINNIGALEKIIVRLYDSSSEITALAQSISVDEIIAGNFDIKITLPSYTDNDLQRIELEPVFRSDNLYSLDNTIGVPRIETLVWNETFLFTDNNTGNIFLNHTLYYEFFIESTSPELVYMFNENLEYLDLPEGVDFNWSSTVYLFNETMYDLFIPNTYIDPNTKESSTFTSGDLIMIRYFSPVDKGITANIRDIYYQKKPLHYDSLPSIAECLLVNSTDPTQFTQPYNINISLPLTPFISDYTGLYSQIVIDINLSAYEQYAIDEYIDLSHILFSVNNPAYIFTVDEVAIIEKATYPSGYGRGLYNRIWQYTEQEQFIASPDPI</sequence>
<organism evidence="1">
    <name type="scientific">marine sediment metagenome</name>
    <dbReference type="NCBI Taxonomy" id="412755"/>
    <lineage>
        <taxon>unclassified sequences</taxon>
        <taxon>metagenomes</taxon>
        <taxon>ecological metagenomes</taxon>
    </lineage>
</organism>
<feature type="non-terminal residue" evidence="1">
    <location>
        <position position="1"/>
    </location>
</feature>
<reference evidence="1" key="1">
    <citation type="journal article" date="2015" name="Nature">
        <title>Complex archaea that bridge the gap between prokaryotes and eukaryotes.</title>
        <authorList>
            <person name="Spang A."/>
            <person name="Saw J.H."/>
            <person name="Jorgensen S.L."/>
            <person name="Zaremba-Niedzwiedzka K."/>
            <person name="Martijn J."/>
            <person name="Lind A.E."/>
            <person name="van Eijk R."/>
            <person name="Schleper C."/>
            <person name="Guy L."/>
            <person name="Ettema T.J."/>
        </authorList>
    </citation>
    <scope>NUCLEOTIDE SEQUENCE</scope>
</reference>
<protein>
    <submittedName>
        <fullName evidence="1">Uncharacterized protein</fullName>
    </submittedName>
</protein>
<accession>A0A0F9P8Q6</accession>
<dbReference type="EMBL" id="LAZR01005748">
    <property type="protein sequence ID" value="KKM97425.1"/>
    <property type="molecule type" value="Genomic_DNA"/>
</dbReference>
<evidence type="ECO:0000313" key="1">
    <source>
        <dbReference type="EMBL" id="KKM97425.1"/>
    </source>
</evidence>
<name>A0A0F9P8Q6_9ZZZZ</name>
<feature type="non-terminal residue" evidence="1">
    <location>
        <position position="1987"/>
    </location>
</feature>